<proteinExistence type="predicted"/>
<gene>
    <name evidence="2" type="ORF">CCMA1212_001487</name>
</gene>
<sequence>MLINATALVDKRAATAGGAQPFNSGHSGSAFDWISAVSGLASAVVGVITLVTVYIGATQFLSQNRMYRHGLSWRSLGPWQKTVDKSGLFGLQSRIAAPTVSLKSLAKQEWEPSISFPIGFPRNRNASVEDGGSYVQAKASWVNFMQALGLTPHDDHLYEVQDAPELLNGIVPMHWAGSDLVSISSILGFQSAEDKPSHKSSMPLPMQWSSPLGWLQFRASANGCVAQFRPRRKPRDQISPSLHHYYDPQDLTLPSESSALCSRLWTAINGYVLPGKRVLYLGGADRHKRPQDIDDDAEMDDDELLQSIMSKDLSEQELMRQMFGKKESRSTALNQEVERARSAMAQKKTGSLERDTTESFLERMLNQEKQKLDRKEVLRPCPGLLSTIVEGELASSRGLDEAKYKYIEYDRKYAVLEDIDRSQYPFNLGNLYMDGELLKLVKEAILHLQPDGFYFSPSFFVASDVREMFEHIQTQSNTLKEVFPSSCMRGLEMLDVSEGDIKVLMKSLTTVMSRTRASAPNTPPAPETNRHNILVKAMELCNDLQRTRKTARAYFSVPDMQLIAKATSSLRTQFLQSRDDTQTLDLMWALIYSRDVSRAVLKALSKADMAQFLATPVPCKNNKLDFVELLGDSVHDDLGQKQDESDENPITGQYHIPHLRDGNFTGQDILAALALVFLTYYWIDKSWITDTSHYDATIPHSVLMC</sequence>
<protein>
    <submittedName>
        <fullName evidence="2">Uncharacterized protein</fullName>
    </submittedName>
</protein>
<dbReference type="Proteomes" id="UP001642720">
    <property type="component" value="Unassembled WGS sequence"/>
</dbReference>
<evidence type="ECO:0000256" key="1">
    <source>
        <dbReference type="SAM" id="Phobius"/>
    </source>
</evidence>
<keyword evidence="3" id="KW-1185">Reference proteome</keyword>
<keyword evidence="1" id="KW-1133">Transmembrane helix</keyword>
<dbReference type="GeneID" id="300573361"/>
<evidence type="ECO:0000313" key="2">
    <source>
        <dbReference type="EMBL" id="TFB06271.1"/>
    </source>
</evidence>
<dbReference type="EMBL" id="PPTA01000002">
    <property type="protein sequence ID" value="TFB06271.1"/>
    <property type="molecule type" value="Genomic_DNA"/>
</dbReference>
<comment type="caution">
    <text evidence="2">The sequence shown here is derived from an EMBL/GenBank/DDBJ whole genome shotgun (WGS) entry which is preliminary data.</text>
</comment>
<keyword evidence="1" id="KW-0472">Membrane</keyword>
<accession>A0ABY2HDQ0</accession>
<evidence type="ECO:0000313" key="3">
    <source>
        <dbReference type="Proteomes" id="UP001642720"/>
    </source>
</evidence>
<name>A0ABY2HDQ0_9HYPO</name>
<reference evidence="2 3" key="1">
    <citation type="submission" date="2018-01" db="EMBL/GenBank/DDBJ databases">
        <title>Genome characterization of the sugarcane-associated fungus Trichoderma ghanense CCMA-1212 and their application in lignocelulose bioconversion.</title>
        <authorList>
            <person name="Steindorff A.S."/>
            <person name="Mendes T.D."/>
            <person name="Vilela E.S.D."/>
            <person name="Rodrigues D.S."/>
            <person name="Formighieri E.F."/>
            <person name="Melo I.S."/>
            <person name="Favaro L.C.L."/>
        </authorList>
    </citation>
    <scope>NUCLEOTIDE SEQUENCE [LARGE SCALE GENOMIC DNA]</scope>
    <source>
        <strain evidence="2 3">CCMA-1212</strain>
    </source>
</reference>
<organism evidence="2 3">
    <name type="scientific">Trichoderma ghanense</name>
    <dbReference type="NCBI Taxonomy" id="65468"/>
    <lineage>
        <taxon>Eukaryota</taxon>
        <taxon>Fungi</taxon>
        <taxon>Dikarya</taxon>
        <taxon>Ascomycota</taxon>
        <taxon>Pezizomycotina</taxon>
        <taxon>Sordariomycetes</taxon>
        <taxon>Hypocreomycetidae</taxon>
        <taxon>Hypocreales</taxon>
        <taxon>Hypocreaceae</taxon>
        <taxon>Trichoderma</taxon>
    </lineage>
</organism>
<feature type="transmembrane region" description="Helical" evidence="1">
    <location>
        <begin position="33"/>
        <end position="57"/>
    </location>
</feature>
<keyword evidence="1" id="KW-0812">Transmembrane</keyword>
<dbReference type="RefSeq" id="XP_073562472.1">
    <property type="nucleotide sequence ID" value="XM_073698911.1"/>
</dbReference>